<protein>
    <submittedName>
        <fullName evidence="1">Uncharacterized protein</fullName>
    </submittedName>
</protein>
<reference evidence="2" key="1">
    <citation type="submission" date="2012-02" db="EMBL/GenBank/DDBJ databases">
        <title>The complete genome of Echinicola vietnamensis DSM 17526.</title>
        <authorList>
            <person name="Lucas S."/>
            <person name="Copeland A."/>
            <person name="Lapidus A."/>
            <person name="Glavina del Rio T."/>
            <person name="Dalin E."/>
            <person name="Tice H."/>
            <person name="Bruce D."/>
            <person name="Goodwin L."/>
            <person name="Pitluck S."/>
            <person name="Peters L."/>
            <person name="Ovchinnikova G."/>
            <person name="Teshima H."/>
            <person name="Kyrpides N."/>
            <person name="Mavromatis K."/>
            <person name="Ivanova N."/>
            <person name="Brettin T."/>
            <person name="Detter J.C."/>
            <person name="Han C."/>
            <person name="Larimer F."/>
            <person name="Land M."/>
            <person name="Hauser L."/>
            <person name="Markowitz V."/>
            <person name="Cheng J.-F."/>
            <person name="Hugenholtz P."/>
            <person name="Woyke T."/>
            <person name="Wu D."/>
            <person name="Brambilla E."/>
            <person name="Klenk H.-P."/>
            <person name="Eisen J.A."/>
        </authorList>
    </citation>
    <scope>NUCLEOTIDE SEQUENCE [LARGE SCALE GENOMIC DNA]</scope>
    <source>
        <strain evidence="2">DSM 17526 / LMG 23754 / KMM 6221</strain>
    </source>
</reference>
<dbReference type="AlphaFoldDB" id="L0FYY6"/>
<dbReference type="EMBL" id="CP003346">
    <property type="protein sequence ID" value="AGA77860.1"/>
    <property type="molecule type" value="Genomic_DNA"/>
</dbReference>
<accession>L0FYY6</accession>
<evidence type="ECO:0000313" key="1">
    <source>
        <dbReference type="EMBL" id="AGA77860.1"/>
    </source>
</evidence>
<sequence length="215" mass="24446">MTYAGGRNLLMPLFNQEFKDMKKIVIPLIIVMLLAGCGHQENRETYALLDQFVHETDTPDSQVYLVSHTQPIQYFLKPQGSLTEAYGAVKDHRSPLTGKSFKKVVSEQAFTEICQQQGKKIYFNPLKANQFGIHLIDAPLPKKATEGTTPYQLASNAASKDYVITTSKPFFLKNYAIACIFYAAETQKATTRSLALYQKINGKWTKTYDFRLEKW</sequence>
<name>L0FYY6_ECHVK</name>
<organism evidence="1 2">
    <name type="scientific">Echinicola vietnamensis (strain DSM 17526 / LMG 23754 / KMM 6221)</name>
    <dbReference type="NCBI Taxonomy" id="926556"/>
    <lineage>
        <taxon>Bacteria</taxon>
        <taxon>Pseudomonadati</taxon>
        <taxon>Bacteroidota</taxon>
        <taxon>Cytophagia</taxon>
        <taxon>Cytophagales</taxon>
        <taxon>Cyclobacteriaceae</taxon>
        <taxon>Echinicola</taxon>
    </lineage>
</organism>
<dbReference type="KEGG" id="evi:Echvi_1595"/>
<gene>
    <name evidence="1" type="ordered locus">Echvi_1595</name>
</gene>
<proteinExistence type="predicted"/>
<dbReference type="HOGENOM" id="CLU_1281509_0_0_10"/>
<evidence type="ECO:0000313" key="2">
    <source>
        <dbReference type="Proteomes" id="UP000010796"/>
    </source>
</evidence>
<dbReference type="Proteomes" id="UP000010796">
    <property type="component" value="Chromosome"/>
</dbReference>
<keyword evidence="2" id="KW-1185">Reference proteome</keyword>